<dbReference type="PANTHER" id="PTHR19876">
    <property type="entry name" value="COATOMER"/>
    <property type="match status" value="1"/>
</dbReference>
<dbReference type="PROSITE" id="PS50082">
    <property type="entry name" value="WD_REPEATS_2"/>
    <property type="match status" value="5"/>
</dbReference>
<feature type="domain" description="COPA/B TPR" evidence="17">
    <location>
        <begin position="614"/>
        <end position="794"/>
    </location>
</feature>
<dbReference type="GO" id="GO:0005198">
    <property type="term" value="F:structural molecule activity"/>
    <property type="evidence" value="ECO:0007669"/>
    <property type="project" value="UniProtKB-UniRule"/>
</dbReference>
<keyword evidence="5 14" id="KW-0853">WD repeat</keyword>
<dbReference type="Pfam" id="PF23953">
    <property type="entry name" value="TPR_COPA_B"/>
    <property type="match status" value="1"/>
</dbReference>
<dbReference type="InterPro" id="IPR036322">
    <property type="entry name" value="WD40_repeat_dom_sf"/>
</dbReference>
<evidence type="ECO:0000256" key="7">
    <source>
        <dbReference type="ARBA" id="ARBA00022892"/>
    </source>
</evidence>
<evidence type="ECO:0000256" key="8">
    <source>
        <dbReference type="ARBA" id="ARBA00022927"/>
    </source>
</evidence>
<dbReference type="PRINTS" id="PR00320">
    <property type="entry name" value="GPROTEINBRPT"/>
</dbReference>
<dbReference type="VEuPathDB" id="AmoebaDB:ACA1_223300"/>
<keyword evidence="4 13" id="KW-0963">Cytoplasm</keyword>
<dbReference type="EMBL" id="KB008010">
    <property type="protein sequence ID" value="ELR16032.1"/>
    <property type="molecule type" value="Genomic_DNA"/>
</dbReference>
<dbReference type="Pfam" id="PF00400">
    <property type="entry name" value="WD40"/>
    <property type="match status" value="5"/>
</dbReference>
<sequence>MDIQRKFSARSDRVKSVDFHPSEPWILASLYNGNVYIWNYKTQNLVKSFEVSDLPGKASFHSLDLLLPSEIERCEKGERWEPKSNVVPHVGGGRAQFIARKQWVICGADDMLIRVYNYNTMEKVAEFEAHQDYIRCLAVHPTQSFVISSSDDMLIKLWDWEKNWQCVQVFEGHTHYVMQLTFNPKDPNTFASASLDRTIKVWGLGSPVAHFTLEGHDKGVNAIEYFTGGDKPYIISGADDKLLKVWDYQNKTCVQTLEGHTHNVSVACFHPTLPLIISGSEDGTVRLWNSNTYRLEKTLNYGMERIWALGYLKGSNKLVLGYDEGCVMIKLGSEEPAVSMDPTGKIVWAKHNEIQAANVKIAGDVEVVDGERLALPTKDMGTVEIFPQTLKHNPNGRFIVVCGDGEYIIYTAIGLRNKSFGSGLEFVWSNDKSNSYGVRESSSKIKIFQNFKETKIIRPTFSAEGIFGGPLLAARSTSSVTFYDWEGRVIRKIDVVPKSIYWSDSGDVVTIATEASFFILRYNKDIVARMIDSGIEAGDEGIEDAFELLSETNERVRTAQWAGDCFVYTNAANRLNYCVGGEIFTISHLDRQMYLLGYNLNVVCYTLQLSVINYQTAILRQDLEAAEKLLPSIPTEARERVSQFLESQGLKEQALQMSTDTDHRFDLAVQLGLLEMAEEIAKEADSEHKWRQLGDLALTHCNWDLAEECLLKAGDLNGLLLLYTSIARGEGIEKLAQLAVEQGKNNIAFMCYFQLRRVDACIDLLCDTGRIPEAAFFARTYAPGQISRVVKLWREDLQKKGLARAAESLADPLEYDNLFPDISLGLRAEEIAQEEREQAYPATRYLDVKENLDRDIVAALKEEGGDVAEEGADEEEVVEEAAELEPEPEAPVEPEEVVFDDDLGVEDDDQLLEDHDD</sequence>
<feature type="repeat" description="WD" evidence="14">
    <location>
        <begin position="213"/>
        <end position="256"/>
    </location>
</feature>
<reference evidence="18 19" key="1">
    <citation type="journal article" date="2013" name="Genome Biol.">
        <title>Genome of Acanthamoeba castellanii highlights extensive lateral gene transfer and early evolution of tyrosine kinase signaling.</title>
        <authorList>
            <person name="Clarke M."/>
            <person name="Lohan A.J."/>
            <person name="Liu B."/>
            <person name="Lagkouvardos I."/>
            <person name="Roy S."/>
            <person name="Zafar N."/>
            <person name="Bertelli C."/>
            <person name="Schilde C."/>
            <person name="Kianianmomeni A."/>
            <person name="Burglin T.R."/>
            <person name="Frech C."/>
            <person name="Turcotte B."/>
            <person name="Kopec K.O."/>
            <person name="Synnott J.M."/>
            <person name="Choo C."/>
            <person name="Paponov I."/>
            <person name="Finkler A."/>
            <person name="Soon Heng Tan C."/>
            <person name="Hutchins A.P."/>
            <person name="Weinmeier T."/>
            <person name="Rattei T."/>
            <person name="Chu J.S."/>
            <person name="Gimenez G."/>
            <person name="Irimia M."/>
            <person name="Rigden D.J."/>
            <person name="Fitzpatrick D.A."/>
            <person name="Lorenzo-Morales J."/>
            <person name="Bateman A."/>
            <person name="Chiu C.H."/>
            <person name="Tang P."/>
            <person name="Hegemann P."/>
            <person name="Fromm H."/>
            <person name="Raoult D."/>
            <person name="Greub G."/>
            <person name="Miranda-Saavedra D."/>
            <person name="Chen N."/>
            <person name="Nash P."/>
            <person name="Ginger M.L."/>
            <person name="Horn M."/>
            <person name="Schaap P."/>
            <person name="Caler L."/>
            <person name="Loftus B."/>
        </authorList>
    </citation>
    <scope>NUCLEOTIDE SEQUENCE [LARGE SCALE GENOMIC DNA]</scope>
    <source>
        <strain evidence="18 19">Neff</strain>
    </source>
</reference>
<keyword evidence="6" id="KW-0677">Repeat</keyword>
<dbReference type="GO" id="GO:0006890">
    <property type="term" value="P:retrograde vesicle-mediated transport, Golgi to endoplasmic reticulum"/>
    <property type="evidence" value="ECO:0007669"/>
    <property type="project" value="TreeGrafter"/>
</dbReference>
<dbReference type="InterPro" id="IPR020472">
    <property type="entry name" value="WD40_PAC1"/>
</dbReference>
<dbReference type="PROSITE" id="PS50294">
    <property type="entry name" value="WD_REPEATS_REGION"/>
    <property type="match status" value="4"/>
</dbReference>
<dbReference type="AlphaFoldDB" id="L8GSX3"/>
<keyword evidence="9 13" id="KW-0333">Golgi apparatus</keyword>
<dbReference type="OMA" id="YVDYYPQ"/>
<feature type="repeat" description="WD" evidence="14">
    <location>
        <begin position="257"/>
        <end position="298"/>
    </location>
</feature>
<evidence type="ECO:0000256" key="5">
    <source>
        <dbReference type="ARBA" id="ARBA00022574"/>
    </source>
</evidence>
<evidence type="ECO:0000256" key="15">
    <source>
        <dbReference type="SAM" id="MobiDB-lite"/>
    </source>
</evidence>
<evidence type="ECO:0000256" key="4">
    <source>
        <dbReference type="ARBA" id="ARBA00022490"/>
    </source>
</evidence>
<dbReference type="SMART" id="SM00320">
    <property type="entry name" value="WD40"/>
    <property type="match status" value="6"/>
</dbReference>
<dbReference type="Pfam" id="PF04053">
    <property type="entry name" value="B-prop_COPA_B_2nd"/>
    <property type="match status" value="1"/>
</dbReference>
<feature type="repeat" description="WD" evidence="14">
    <location>
        <begin position="170"/>
        <end position="204"/>
    </location>
</feature>
<dbReference type="PANTHER" id="PTHR19876:SF2">
    <property type="entry name" value="COATOMER SUBUNIT BETA"/>
    <property type="match status" value="1"/>
</dbReference>
<evidence type="ECO:0000259" key="17">
    <source>
        <dbReference type="Pfam" id="PF23953"/>
    </source>
</evidence>
<feature type="compositionally biased region" description="Acidic residues" evidence="15">
    <location>
        <begin position="865"/>
        <end position="917"/>
    </location>
</feature>
<dbReference type="SUPFAM" id="SSF50978">
    <property type="entry name" value="WD40 repeat-like"/>
    <property type="match status" value="2"/>
</dbReference>
<dbReference type="CDD" id="cd00200">
    <property type="entry name" value="WD40"/>
    <property type="match status" value="1"/>
</dbReference>
<dbReference type="GO" id="GO:0006888">
    <property type="term" value="P:endoplasmic reticulum to Golgi vesicle-mediated transport"/>
    <property type="evidence" value="ECO:0007669"/>
    <property type="project" value="TreeGrafter"/>
</dbReference>
<feature type="repeat" description="WD" evidence="14">
    <location>
        <begin position="127"/>
        <end position="159"/>
    </location>
</feature>
<dbReference type="PIRSF" id="PIRSF005567">
    <property type="entry name" value="Coatomer_beta'_subunit"/>
    <property type="match status" value="1"/>
</dbReference>
<evidence type="ECO:0000256" key="3">
    <source>
        <dbReference type="ARBA" id="ARBA00022448"/>
    </source>
</evidence>
<dbReference type="InterPro" id="IPR050844">
    <property type="entry name" value="Coatomer_complex_subunit"/>
</dbReference>
<evidence type="ECO:0000256" key="10">
    <source>
        <dbReference type="ARBA" id="ARBA00023136"/>
    </source>
</evidence>
<evidence type="ECO:0000259" key="16">
    <source>
        <dbReference type="Pfam" id="PF04053"/>
    </source>
</evidence>
<dbReference type="GO" id="GO:0006891">
    <property type="term" value="P:intra-Golgi vesicle-mediated transport"/>
    <property type="evidence" value="ECO:0007669"/>
    <property type="project" value="TreeGrafter"/>
</dbReference>
<protein>
    <recommendedName>
        <fullName evidence="13">Coatomer subunit beta'</fullName>
    </recommendedName>
</protein>
<dbReference type="InterPro" id="IPR001680">
    <property type="entry name" value="WD40_rpt"/>
</dbReference>
<comment type="subunit">
    <text evidence="13">Oligomeric complex that consists of at least the alpha, beta, beta', gamma, delta, epsilon and zeta subunits.</text>
</comment>
<keyword evidence="11 13" id="KW-0968">Cytoplasmic vesicle</keyword>
<dbReference type="Gene3D" id="1.25.40.470">
    <property type="match status" value="1"/>
</dbReference>
<dbReference type="FunFam" id="2.130.10.10:FF:000016">
    <property type="entry name" value="Coatomer alpha subunit, putative"/>
    <property type="match status" value="1"/>
</dbReference>
<dbReference type="OrthoDB" id="10261470at2759"/>
<keyword evidence="8 13" id="KW-0653">Protein transport</keyword>
<keyword evidence="7 13" id="KW-0931">ER-Golgi transport</keyword>
<dbReference type="KEGG" id="acan:ACA1_223300"/>
<evidence type="ECO:0000256" key="11">
    <source>
        <dbReference type="ARBA" id="ARBA00023329"/>
    </source>
</evidence>
<comment type="similarity">
    <text evidence="2 13">Belongs to the WD repeat COPB2 family.</text>
</comment>
<dbReference type="InterPro" id="IPR006692">
    <property type="entry name" value="Beta-prop_COPA/B_2nd"/>
</dbReference>
<proteinExistence type="inferred from homology"/>
<feature type="repeat" description="WD" evidence="14">
    <location>
        <begin position="7"/>
        <end position="48"/>
    </location>
</feature>
<gene>
    <name evidence="18" type="ORF">ACA1_223300</name>
</gene>
<comment type="subcellular location">
    <subcellularLocation>
        <location evidence="1 13">Cytoplasmic vesicle</location>
        <location evidence="1 13">COPI-coated vesicle membrane</location>
        <topology evidence="1 13">Peripheral membrane protein</topology>
        <orientation evidence="1 13">Cytoplasmic side</orientation>
    </subcellularLocation>
    <subcellularLocation>
        <location evidence="13">Golgi apparatus membrane</location>
        <topology evidence="13">Peripheral membrane protein</topology>
        <orientation evidence="13">Cytoplasmic side</orientation>
    </subcellularLocation>
    <text evidence="13">The coatomer is cytoplasmic or polymerized on the cytoplasmic side of the Golgi, as well as on the vesicles/buds originating from it.</text>
</comment>
<feature type="domain" description="COPA/B second beta-propeller" evidence="16">
    <location>
        <begin position="351"/>
        <end position="602"/>
    </location>
</feature>
<dbReference type="GeneID" id="14916709"/>
<dbReference type="STRING" id="1257118.L8GSX3"/>
<accession>L8GSX3</accession>
<dbReference type="Proteomes" id="UP000011083">
    <property type="component" value="Unassembled WGS sequence"/>
</dbReference>
<evidence type="ECO:0000256" key="1">
    <source>
        <dbReference type="ARBA" id="ARBA00004347"/>
    </source>
</evidence>
<dbReference type="InterPro" id="IPR015943">
    <property type="entry name" value="WD40/YVTN_repeat-like_dom_sf"/>
</dbReference>
<evidence type="ECO:0000256" key="6">
    <source>
        <dbReference type="ARBA" id="ARBA00022737"/>
    </source>
</evidence>
<dbReference type="Gene3D" id="2.130.10.10">
    <property type="entry name" value="YVTN repeat-like/Quinoprotein amine dehydrogenase"/>
    <property type="match status" value="1"/>
</dbReference>
<dbReference type="GO" id="GO:0006886">
    <property type="term" value="P:intracellular protein transport"/>
    <property type="evidence" value="ECO:0007669"/>
    <property type="project" value="UniProtKB-UniRule"/>
</dbReference>
<evidence type="ECO:0000256" key="13">
    <source>
        <dbReference type="PIRNR" id="PIRNR005567"/>
    </source>
</evidence>
<keyword evidence="19" id="KW-1185">Reference proteome</keyword>
<evidence type="ECO:0000313" key="19">
    <source>
        <dbReference type="Proteomes" id="UP000011083"/>
    </source>
</evidence>
<evidence type="ECO:0000256" key="2">
    <source>
        <dbReference type="ARBA" id="ARBA00010844"/>
    </source>
</evidence>
<dbReference type="RefSeq" id="XP_004338045.1">
    <property type="nucleotide sequence ID" value="XM_004337997.1"/>
</dbReference>
<evidence type="ECO:0000256" key="9">
    <source>
        <dbReference type="ARBA" id="ARBA00023034"/>
    </source>
</evidence>
<dbReference type="FunFam" id="1.25.40.470:FF:000001">
    <property type="entry name" value="Coatomer subunit beta"/>
    <property type="match status" value="1"/>
</dbReference>
<comment type="function">
    <text evidence="12 13">The coatomer is a cytosolic protein complex that binds to dilysine motifs and reversibly associates with Golgi non-clathrin-coated vesicles, which further mediate biosynthetic protein transport from the ER, via the Golgi up to the trans Golgi network. Coatomer complex is required for budding from Golgi membranes, and is essential for the retrograde Golgi-to-ER transport of dilysine-tagged proteins.</text>
</comment>
<dbReference type="GO" id="GO:0000139">
    <property type="term" value="C:Golgi membrane"/>
    <property type="evidence" value="ECO:0007669"/>
    <property type="project" value="UniProtKB-SubCell"/>
</dbReference>
<name>L8GSX3_ACACF</name>
<evidence type="ECO:0000256" key="14">
    <source>
        <dbReference type="PROSITE-ProRule" id="PRU00221"/>
    </source>
</evidence>
<keyword evidence="10 13" id="KW-0472">Membrane</keyword>
<dbReference type="GO" id="GO:0030126">
    <property type="term" value="C:COPI vesicle coat"/>
    <property type="evidence" value="ECO:0007669"/>
    <property type="project" value="TreeGrafter"/>
</dbReference>
<dbReference type="CDD" id="cd22947">
    <property type="entry name" value="Coatomer_WDAD_beta-like"/>
    <property type="match status" value="1"/>
</dbReference>
<dbReference type="InterPro" id="IPR056176">
    <property type="entry name" value="TPR_COPA_B"/>
</dbReference>
<dbReference type="InterPro" id="IPR016453">
    <property type="entry name" value="COPB2"/>
</dbReference>
<evidence type="ECO:0000313" key="18">
    <source>
        <dbReference type="EMBL" id="ELR16032.1"/>
    </source>
</evidence>
<organism evidence="18 19">
    <name type="scientific">Acanthamoeba castellanii (strain ATCC 30010 / Neff)</name>
    <dbReference type="NCBI Taxonomy" id="1257118"/>
    <lineage>
        <taxon>Eukaryota</taxon>
        <taxon>Amoebozoa</taxon>
        <taxon>Discosea</taxon>
        <taxon>Longamoebia</taxon>
        <taxon>Centramoebida</taxon>
        <taxon>Acanthamoebidae</taxon>
        <taxon>Acanthamoeba</taxon>
    </lineage>
</organism>
<feature type="region of interest" description="Disordered" evidence="15">
    <location>
        <begin position="863"/>
        <end position="917"/>
    </location>
</feature>
<evidence type="ECO:0000256" key="12">
    <source>
        <dbReference type="ARBA" id="ARBA00025536"/>
    </source>
</evidence>
<keyword evidence="3 13" id="KW-0813">Transport</keyword>